<dbReference type="Proteomes" id="UP000288216">
    <property type="component" value="Unassembled WGS sequence"/>
</dbReference>
<feature type="region of interest" description="Disordered" evidence="1">
    <location>
        <begin position="1"/>
        <end position="40"/>
    </location>
</feature>
<dbReference type="SUPFAM" id="SSF47986">
    <property type="entry name" value="DEATH domain"/>
    <property type="match status" value="1"/>
</dbReference>
<dbReference type="Gene3D" id="1.10.533.10">
    <property type="entry name" value="Death Domain, Fas"/>
    <property type="match status" value="1"/>
</dbReference>
<dbReference type="InterPro" id="IPR011029">
    <property type="entry name" value="DEATH-like_dom_sf"/>
</dbReference>
<dbReference type="CDD" id="cd01670">
    <property type="entry name" value="Death"/>
    <property type="match status" value="1"/>
</dbReference>
<dbReference type="InterPro" id="IPR000488">
    <property type="entry name" value="Death_dom"/>
</dbReference>
<reference evidence="3 4" key="1">
    <citation type="journal article" date="2018" name="Nat. Ecol. Evol.">
        <title>Shark genomes provide insights into elasmobranch evolution and the origin of vertebrates.</title>
        <authorList>
            <person name="Hara Y"/>
            <person name="Yamaguchi K"/>
            <person name="Onimaru K"/>
            <person name="Kadota M"/>
            <person name="Koyanagi M"/>
            <person name="Keeley SD"/>
            <person name="Tatsumi K"/>
            <person name="Tanaka K"/>
            <person name="Motone F"/>
            <person name="Kageyama Y"/>
            <person name="Nozu R"/>
            <person name="Adachi N"/>
            <person name="Nishimura O"/>
            <person name="Nakagawa R"/>
            <person name="Tanegashima C"/>
            <person name="Kiyatake I"/>
            <person name="Matsumoto R"/>
            <person name="Murakumo K"/>
            <person name="Nishida K"/>
            <person name="Terakita A"/>
            <person name="Kuratani S"/>
            <person name="Sato K"/>
            <person name="Hyodo S Kuraku.S."/>
        </authorList>
    </citation>
    <scope>NUCLEOTIDE SEQUENCE [LARGE SCALE GENOMIC DNA]</scope>
</reference>
<evidence type="ECO:0000259" key="2">
    <source>
        <dbReference type="Pfam" id="PF00531"/>
    </source>
</evidence>
<keyword evidence="4" id="KW-1185">Reference proteome</keyword>
<dbReference type="GO" id="GO:0007165">
    <property type="term" value="P:signal transduction"/>
    <property type="evidence" value="ECO:0007669"/>
    <property type="project" value="InterPro"/>
</dbReference>
<dbReference type="Pfam" id="PF00531">
    <property type="entry name" value="Death"/>
    <property type="match status" value="1"/>
</dbReference>
<feature type="compositionally biased region" description="Polar residues" evidence="1">
    <location>
        <begin position="22"/>
        <end position="35"/>
    </location>
</feature>
<gene>
    <name evidence="3" type="ORF">scyTo_0019931</name>
</gene>
<evidence type="ECO:0000313" key="4">
    <source>
        <dbReference type="Proteomes" id="UP000288216"/>
    </source>
</evidence>
<protein>
    <recommendedName>
        <fullName evidence="2">Death domain-containing protein</fullName>
    </recommendedName>
</protein>
<evidence type="ECO:0000256" key="1">
    <source>
        <dbReference type="SAM" id="MobiDB-lite"/>
    </source>
</evidence>
<name>A0A401PUH0_SCYTO</name>
<comment type="caution">
    <text evidence="3">The sequence shown here is derived from an EMBL/GenBank/DDBJ whole genome shotgun (WGS) entry which is preliminary data.</text>
</comment>
<organism evidence="3 4">
    <name type="scientific">Scyliorhinus torazame</name>
    <name type="common">Cloudy catshark</name>
    <name type="synonym">Catulus torazame</name>
    <dbReference type="NCBI Taxonomy" id="75743"/>
    <lineage>
        <taxon>Eukaryota</taxon>
        <taxon>Metazoa</taxon>
        <taxon>Chordata</taxon>
        <taxon>Craniata</taxon>
        <taxon>Vertebrata</taxon>
        <taxon>Chondrichthyes</taxon>
        <taxon>Elasmobranchii</taxon>
        <taxon>Galeomorphii</taxon>
        <taxon>Galeoidea</taxon>
        <taxon>Carcharhiniformes</taxon>
        <taxon>Scyliorhinidae</taxon>
        <taxon>Scyliorhinus</taxon>
    </lineage>
</organism>
<dbReference type="STRING" id="75743.A0A401PUH0"/>
<feature type="domain" description="Death" evidence="2">
    <location>
        <begin position="48"/>
        <end position="116"/>
    </location>
</feature>
<accession>A0A401PUH0</accession>
<proteinExistence type="predicted"/>
<evidence type="ECO:0000313" key="3">
    <source>
        <dbReference type="EMBL" id="GCB76789.1"/>
    </source>
</evidence>
<dbReference type="OMA" id="NEMIMSK"/>
<dbReference type="OrthoDB" id="10058437at2759"/>
<dbReference type="AlphaFoldDB" id="A0A401PUH0"/>
<sequence length="134" mass="15214">MSCSLYLEKRKRGKPRDCGTAETASNLSENEMSTPKKNKVETKAVEDKTLMALAETMGHNWKQIGIQFLELKGYVIDQCELKEATVILQSFEMLKNWKNREKEGATALKLYSILANEKCPIGSEQLECLLEDTH</sequence>
<dbReference type="EMBL" id="BFAA01015356">
    <property type="protein sequence ID" value="GCB76789.1"/>
    <property type="molecule type" value="Genomic_DNA"/>
</dbReference>